<dbReference type="Pfam" id="PF22612">
    <property type="entry name" value="GH113"/>
    <property type="match status" value="1"/>
</dbReference>
<dbReference type="PATRIC" id="fig|516051.4.peg.1040"/>
<gene>
    <name evidence="2" type="ORF">VC82_1003</name>
</gene>
<dbReference type="CDD" id="cd19608">
    <property type="entry name" value="GH113_mannanase-like"/>
    <property type="match status" value="1"/>
</dbReference>
<dbReference type="GO" id="GO:0016787">
    <property type="term" value="F:hydrolase activity"/>
    <property type="evidence" value="ECO:0007669"/>
    <property type="project" value="UniProtKB-KW"/>
</dbReference>
<sequence length="333" mass="39181">MKNLWLFLLCLLQLSCSSQVQEKINGVSFVGSRDKVSQENIDPVVSVGANYAAVMPFGFLRSLESPNVIFNTDRQWYGETRAGAKQYIELLRKNGIKIMLKPQIWIWRGEFTGDMMMQSEEDWRTLEDSYEQFIITYAELAEETKTDIFCIGTELEEFVKYRPDFWESLIAKVRQVYKGKLTYAANWDEYSRTPFWKELDYIGIDAYFPLSDTEHPMPEELKAGWQKWKEPLASFSAEKGRPILFTEFGYRSMDYTAHKPWLVDRNEMKVNLEAQANALRAIFQEFWTEDWFAGGFVWKWFIHHNKVGGANDNRFTPQNKPAEEVIRSFYKKQ</sequence>
<dbReference type="RefSeq" id="WP_045801383.1">
    <property type="nucleotide sequence ID" value="NZ_CP011071.1"/>
</dbReference>
<keyword evidence="3" id="KW-1185">Reference proteome</keyword>
<dbReference type="EMBL" id="CP011071">
    <property type="protein sequence ID" value="AKA34651.1"/>
    <property type="molecule type" value="Genomic_DNA"/>
</dbReference>
<dbReference type="KEGG" id="mlt:VC82_1003"/>
<accession>A0A0D5YS12</accession>
<dbReference type="HOGENOM" id="CLU_074032_0_0_10"/>
<feature type="chain" id="PRO_5002300104" evidence="1">
    <location>
        <begin position="23"/>
        <end position="333"/>
    </location>
</feature>
<keyword evidence="2" id="KW-0378">Hydrolase</keyword>
<name>A0A0D5YS12_9FLAO</name>
<dbReference type="Proteomes" id="UP000032726">
    <property type="component" value="Chromosome"/>
</dbReference>
<proteinExistence type="predicted"/>
<dbReference type="Gene3D" id="3.20.20.80">
    <property type="entry name" value="Glycosidases"/>
    <property type="match status" value="1"/>
</dbReference>
<keyword evidence="1" id="KW-0732">Signal</keyword>
<organism evidence="2 3">
    <name type="scientific">Flagellimonas lutaonensis</name>
    <dbReference type="NCBI Taxonomy" id="516051"/>
    <lineage>
        <taxon>Bacteria</taxon>
        <taxon>Pseudomonadati</taxon>
        <taxon>Bacteroidota</taxon>
        <taxon>Flavobacteriia</taxon>
        <taxon>Flavobacteriales</taxon>
        <taxon>Flavobacteriaceae</taxon>
        <taxon>Flagellimonas</taxon>
    </lineage>
</organism>
<protein>
    <submittedName>
        <fullName evidence="2">Glycoside hydrolase</fullName>
    </submittedName>
</protein>
<dbReference type="InterPro" id="IPR017853">
    <property type="entry name" value="GH"/>
</dbReference>
<evidence type="ECO:0000313" key="3">
    <source>
        <dbReference type="Proteomes" id="UP000032726"/>
    </source>
</evidence>
<dbReference type="STRING" id="516051.VC82_1003"/>
<dbReference type="InterPro" id="IPR055151">
    <property type="entry name" value="GH113"/>
</dbReference>
<dbReference type="SMR" id="A0A0D5YS12"/>
<dbReference type="OrthoDB" id="9773531at2"/>
<evidence type="ECO:0000313" key="2">
    <source>
        <dbReference type="EMBL" id="AKA34651.1"/>
    </source>
</evidence>
<feature type="signal peptide" evidence="1">
    <location>
        <begin position="1"/>
        <end position="22"/>
    </location>
</feature>
<dbReference type="SUPFAM" id="SSF51445">
    <property type="entry name" value="(Trans)glycosidases"/>
    <property type="match status" value="1"/>
</dbReference>
<reference evidence="2 3" key="1">
    <citation type="submission" date="2015-03" db="EMBL/GenBank/DDBJ databases">
        <title>Complete genome sequence of Muricauda lutaonensis CC-HSB-11T, isolated from a coastal hot spring.</title>
        <authorList>
            <person name="Kim K.M."/>
        </authorList>
    </citation>
    <scope>NUCLEOTIDE SEQUENCE [LARGE SCALE GENOMIC DNA]</scope>
    <source>
        <strain evidence="2 3">CC-HSB-11</strain>
    </source>
</reference>
<dbReference type="AlphaFoldDB" id="A0A0D5YS12"/>
<evidence type="ECO:0000256" key="1">
    <source>
        <dbReference type="SAM" id="SignalP"/>
    </source>
</evidence>